<reference evidence="1" key="1">
    <citation type="submission" date="2020-09" db="EMBL/GenBank/DDBJ databases">
        <title>Genome-Enabled Discovery of Anthraquinone Biosynthesis in Senna tora.</title>
        <authorList>
            <person name="Kang S.-H."/>
            <person name="Pandey R.P."/>
            <person name="Lee C.-M."/>
            <person name="Sim J.-S."/>
            <person name="Jeong J.-T."/>
            <person name="Choi B.-S."/>
            <person name="Jung M."/>
            <person name="Ginzburg D."/>
            <person name="Zhao K."/>
            <person name="Won S.Y."/>
            <person name="Oh T.-J."/>
            <person name="Yu Y."/>
            <person name="Kim N.-H."/>
            <person name="Lee O.R."/>
            <person name="Lee T.-H."/>
            <person name="Bashyal P."/>
            <person name="Kim T.-S."/>
            <person name="Lee W.-H."/>
            <person name="Kawkins C."/>
            <person name="Kim C.-K."/>
            <person name="Kim J.S."/>
            <person name="Ahn B.O."/>
            <person name="Rhee S.Y."/>
            <person name="Sohng J.K."/>
        </authorList>
    </citation>
    <scope>NUCLEOTIDE SEQUENCE</scope>
    <source>
        <tissue evidence="1">Leaf</tissue>
    </source>
</reference>
<gene>
    <name evidence="1" type="ORF">G2W53_022623</name>
</gene>
<dbReference type="AlphaFoldDB" id="A0A834WPA8"/>
<dbReference type="EMBL" id="JAAIUW010000007">
    <property type="protein sequence ID" value="KAF7824479.1"/>
    <property type="molecule type" value="Genomic_DNA"/>
</dbReference>
<keyword evidence="2" id="KW-1185">Reference proteome</keyword>
<dbReference type="Proteomes" id="UP000634136">
    <property type="component" value="Unassembled WGS sequence"/>
</dbReference>
<proteinExistence type="predicted"/>
<evidence type="ECO:0000313" key="1">
    <source>
        <dbReference type="EMBL" id="KAF7824479.1"/>
    </source>
</evidence>
<organism evidence="1 2">
    <name type="scientific">Senna tora</name>
    <dbReference type="NCBI Taxonomy" id="362788"/>
    <lineage>
        <taxon>Eukaryota</taxon>
        <taxon>Viridiplantae</taxon>
        <taxon>Streptophyta</taxon>
        <taxon>Embryophyta</taxon>
        <taxon>Tracheophyta</taxon>
        <taxon>Spermatophyta</taxon>
        <taxon>Magnoliopsida</taxon>
        <taxon>eudicotyledons</taxon>
        <taxon>Gunneridae</taxon>
        <taxon>Pentapetalae</taxon>
        <taxon>rosids</taxon>
        <taxon>fabids</taxon>
        <taxon>Fabales</taxon>
        <taxon>Fabaceae</taxon>
        <taxon>Caesalpinioideae</taxon>
        <taxon>Cassia clade</taxon>
        <taxon>Senna</taxon>
    </lineage>
</organism>
<protein>
    <submittedName>
        <fullName evidence="1">Uncharacterized protein</fullName>
    </submittedName>
</protein>
<evidence type="ECO:0000313" key="2">
    <source>
        <dbReference type="Proteomes" id="UP000634136"/>
    </source>
</evidence>
<sequence>MVGKVKIFASLWGLLVPPPLIRGENLGIEFFNPTL</sequence>
<name>A0A834WPA8_9FABA</name>
<comment type="caution">
    <text evidence="1">The sequence shown here is derived from an EMBL/GenBank/DDBJ whole genome shotgun (WGS) entry which is preliminary data.</text>
</comment>
<accession>A0A834WPA8</accession>